<evidence type="ECO:0008006" key="3">
    <source>
        <dbReference type="Google" id="ProtNLM"/>
    </source>
</evidence>
<evidence type="ECO:0000313" key="2">
    <source>
        <dbReference type="Proteomes" id="UP000236724"/>
    </source>
</evidence>
<name>A0A1H6FGH3_9GAMM</name>
<evidence type="ECO:0000313" key="1">
    <source>
        <dbReference type="EMBL" id="SEH08256.1"/>
    </source>
</evidence>
<dbReference type="AlphaFoldDB" id="A0A1H6FGH3"/>
<reference evidence="1 2" key="1">
    <citation type="submission" date="2016-10" db="EMBL/GenBank/DDBJ databases">
        <authorList>
            <person name="de Groot N.N."/>
        </authorList>
    </citation>
    <scope>NUCLEOTIDE SEQUENCE [LARGE SCALE GENOMIC DNA]</scope>
    <source>
        <strain evidence="1">MBHS1</strain>
    </source>
</reference>
<dbReference type="EMBL" id="FMSV02000546">
    <property type="protein sequence ID" value="SEH08256.1"/>
    <property type="molecule type" value="Genomic_DNA"/>
</dbReference>
<organism evidence="1 2">
    <name type="scientific">Candidatus Venteria ishoeyi</name>
    <dbReference type="NCBI Taxonomy" id="1899563"/>
    <lineage>
        <taxon>Bacteria</taxon>
        <taxon>Pseudomonadati</taxon>
        <taxon>Pseudomonadota</taxon>
        <taxon>Gammaproteobacteria</taxon>
        <taxon>Thiotrichales</taxon>
        <taxon>Thiotrichaceae</taxon>
        <taxon>Venteria</taxon>
    </lineage>
</organism>
<protein>
    <recommendedName>
        <fullName evidence="3">YhcG N-terminal domain-containing protein</fullName>
    </recommendedName>
</protein>
<accession>A0A1H6FGH3</accession>
<sequence length="86" mass="9680">MSEPLTTGQQKVFEDLLKQIQQAQQKVLQQVNTTLIDLYWSVGKTLTSGERITPSHTPCLIRSEDEINAETGHRIFIHFQGVKTGA</sequence>
<proteinExistence type="predicted"/>
<keyword evidence="2" id="KW-1185">Reference proteome</keyword>
<dbReference type="RefSeq" id="WP_103921817.1">
    <property type="nucleotide sequence ID" value="NZ_FMSV02000546.1"/>
</dbReference>
<gene>
    <name evidence="1" type="ORF">MBHS_04147</name>
</gene>
<dbReference type="Proteomes" id="UP000236724">
    <property type="component" value="Unassembled WGS sequence"/>
</dbReference>